<accession>A0A645A1G5</accession>
<dbReference type="AlphaFoldDB" id="A0A645A1G5"/>
<organism evidence="1">
    <name type="scientific">bioreactor metagenome</name>
    <dbReference type="NCBI Taxonomy" id="1076179"/>
    <lineage>
        <taxon>unclassified sequences</taxon>
        <taxon>metagenomes</taxon>
        <taxon>ecological metagenomes</taxon>
    </lineage>
</organism>
<protein>
    <submittedName>
        <fullName evidence="1">Uncharacterized protein</fullName>
    </submittedName>
</protein>
<reference evidence="1" key="1">
    <citation type="submission" date="2019-08" db="EMBL/GenBank/DDBJ databases">
        <authorList>
            <person name="Kucharzyk K."/>
            <person name="Murdoch R.W."/>
            <person name="Higgins S."/>
            <person name="Loffler F."/>
        </authorList>
    </citation>
    <scope>NUCLEOTIDE SEQUENCE</scope>
</reference>
<name>A0A645A1G5_9ZZZZ</name>
<evidence type="ECO:0000313" key="1">
    <source>
        <dbReference type="EMBL" id="MPM46756.1"/>
    </source>
</evidence>
<proteinExistence type="predicted"/>
<dbReference type="EMBL" id="VSSQ01011403">
    <property type="protein sequence ID" value="MPM46756.1"/>
    <property type="molecule type" value="Genomic_DNA"/>
</dbReference>
<sequence>MTCDLTSLQYLEEKDGKQYVTVKFNLFDAFDHTEKLEFTKGNDGWLLTGEETLAQ</sequence>
<comment type="caution">
    <text evidence="1">The sequence shown here is derived from an EMBL/GenBank/DDBJ whole genome shotgun (WGS) entry which is preliminary data.</text>
</comment>
<gene>
    <name evidence="1" type="ORF">SDC9_93462</name>
</gene>